<sequence length="350" mass="38020">MAHEVIYLHDVEPRPPYMHTWERFKHREAHWLVEMFAEMVGVFLYVYAGLGPTAALIVGNLTAESGIGSLYTVGFAYAIGIVLAIVLCAATSGGHFSPGVTITLSLFRGFPKAKAVRYIIAQILGSYLTCLIVYVQWKDLLLAAEDVLKAKGLYDTLMFTNTGPAGVFALYVSPGTNLHRVLLNEFMTDFMLGLAICGVMDPTNYFIPPMVAPWVIGLTYSVAIWGYAPTAIALNTARDVGGRLMALSIWGKQASGGPYAAIAALTNIPATLLAFAVYDLFLGSGTRTLSPYHIDFLRAQVQYQQDNELPPQLHPDALKPPENLPLFGGVEKHIGDAEASEGRPRDGSHA</sequence>
<dbReference type="SUPFAM" id="SSF81338">
    <property type="entry name" value="Aquaporin-like"/>
    <property type="match status" value="1"/>
</dbReference>
<evidence type="ECO:0000313" key="11">
    <source>
        <dbReference type="EMBL" id="KIK22637.1"/>
    </source>
</evidence>
<feature type="transmembrane region" description="Helical" evidence="10">
    <location>
        <begin position="157"/>
        <end position="174"/>
    </location>
</feature>
<evidence type="ECO:0000256" key="6">
    <source>
        <dbReference type="ARBA" id="ARBA00022989"/>
    </source>
</evidence>
<dbReference type="PANTHER" id="PTHR43829">
    <property type="entry name" value="AQUAPORIN OR AQUAGLYCEROPORIN RELATED"/>
    <property type="match status" value="1"/>
</dbReference>
<dbReference type="GO" id="GO:0005886">
    <property type="term" value="C:plasma membrane"/>
    <property type="evidence" value="ECO:0007669"/>
    <property type="project" value="TreeGrafter"/>
</dbReference>
<proteinExistence type="inferred from homology"/>
<evidence type="ECO:0000256" key="8">
    <source>
        <dbReference type="RuleBase" id="RU000477"/>
    </source>
</evidence>
<evidence type="ECO:0000256" key="1">
    <source>
        <dbReference type="ARBA" id="ARBA00004141"/>
    </source>
</evidence>
<comment type="similarity">
    <text evidence="2 8">Belongs to the MIP/aquaporin (TC 1.A.8) family.</text>
</comment>
<evidence type="ECO:0000256" key="10">
    <source>
        <dbReference type="SAM" id="Phobius"/>
    </source>
</evidence>
<feature type="transmembrane region" description="Helical" evidence="10">
    <location>
        <begin position="186"/>
        <end position="207"/>
    </location>
</feature>
<evidence type="ECO:0000256" key="7">
    <source>
        <dbReference type="ARBA" id="ARBA00023136"/>
    </source>
</evidence>
<reference evidence="12" key="2">
    <citation type="submission" date="2015-01" db="EMBL/GenBank/DDBJ databases">
        <title>Evolutionary Origins and Diversification of the Mycorrhizal Mutualists.</title>
        <authorList>
            <consortium name="DOE Joint Genome Institute"/>
            <consortium name="Mycorrhizal Genomics Consortium"/>
            <person name="Kohler A."/>
            <person name="Kuo A."/>
            <person name="Nagy L.G."/>
            <person name="Floudas D."/>
            <person name="Copeland A."/>
            <person name="Barry K.W."/>
            <person name="Cichocki N."/>
            <person name="Veneault-Fourrey C."/>
            <person name="LaButti K."/>
            <person name="Lindquist E.A."/>
            <person name="Lipzen A."/>
            <person name="Lundell T."/>
            <person name="Morin E."/>
            <person name="Murat C."/>
            <person name="Riley R."/>
            <person name="Ohm R."/>
            <person name="Sun H."/>
            <person name="Tunlid A."/>
            <person name="Henrissat B."/>
            <person name="Grigoriev I.V."/>
            <person name="Hibbett D.S."/>
            <person name="Martin F."/>
        </authorList>
    </citation>
    <scope>NUCLEOTIDE SEQUENCE [LARGE SCALE GENOMIC DNA]</scope>
    <source>
        <strain evidence="12">441</strain>
    </source>
</reference>
<evidence type="ECO:0000256" key="2">
    <source>
        <dbReference type="ARBA" id="ARBA00006175"/>
    </source>
</evidence>
<dbReference type="InterPro" id="IPR050363">
    <property type="entry name" value="MIP/Aquaporin"/>
</dbReference>
<dbReference type="AlphaFoldDB" id="A0A0C9ZJH5"/>
<dbReference type="PRINTS" id="PR00783">
    <property type="entry name" value="MINTRINSICP"/>
</dbReference>
<feature type="transmembrane region" description="Helical" evidence="10">
    <location>
        <begin position="115"/>
        <end position="137"/>
    </location>
</feature>
<dbReference type="PANTHER" id="PTHR43829:SF14">
    <property type="entry name" value="AQUAPORIN 3"/>
    <property type="match status" value="1"/>
</dbReference>
<dbReference type="InterPro" id="IPR023271">
    <property type="entry name" value="Aquaporin-like"/>
</dbReference>
<dbReference type="Proteomes" id="UP000054018">
    <property type="component" value="Unassembled WGS sequence"/>
</dbReference>
<evidence type="ECO:0000256" key="4">
    <source>
        <dbReference type="ARBA" id="ARBA00022692"/>
    </source>
</evidence>
<accession>A0A0C9ZJH5</accession>
<name>A0A0C9ZJH5_9AGAM</name>
<dbReference type="GO" id="GO:0015254">
    <property type="term" value="F:glycerol channel activity"/>
    <property type="evidence" value="ECO:0007669"/>
    <property type="project" value="TreeGrafter"/>
</dbReference>
<dbReference type="STRING" id="765257.A0A0C9ZJH5"/>
<keyword evidence="4 8" id="KW-0812">Transmembrane</keyword>
<evidence type="ECO:0000256" key="5">
    <source>
        <dbReference type="ARBA" id="ARBA00022737"/>
    </source>
</evidence>
<keyword evidence="6 10" id="KW-1133">Transmembrane helix</keyword>
<evidence type="ECO:0000256" key="9">
    <source>
        <dbReference type="SAM" id="MobiDB-lite"/>
    </source>
</evidence>
<dbReference type="Pfam" id="PF00230">
    <property type="entry name" value="MIP"/>
    <property type="match status" value="1"/>
</dbReference>
<keyword evidence="5" id="KW-0677">Repeat</keyword>
<dbReference type="Gene3D" id="1.20.1080.10">
    <property type="entry name" value="Glycerol uptake facilitator protein"/>
    <property type="match status" value="1"/>
</dbReference>
<evidence type="ECO:0008006" key="13">
    <source>
        <dbReference type="Google" id="ProtNLM"/>
    </source>
</evidence>
<comment type="subcellular location">
    <subcellularLocation>
        <location evidence="1">Membrane</location>
        <topology evidence="1">Multi-pass membrane protein</topology>
    </subcellularLocation>
</comment>
<feature type="transmembrane region" description="Helical" evidence="10">
    <location>
        <begin position="258"/>
        <end position="278"/>
    </location>
</feature>
<keyword evidence="3 8" id="KW-0813">Transport</keyword>
<reference evidence="11 12" key="1">
    <citation type="submission" date="2014-04" db="EMBL/GenBank/DDBJ databases">
        <authorList>
            <consortium name="DOE Joint Genome Institute"/>
            <person name="Kuo A."/>
            <person name="Kohler A."/>
            <person name="Costa M.D."/>
            <person name="Nagy L.G."/>
            <person name="Floudas D."/>
            <person name="Copeland A."/>
            <person name="Barry K.W."/>
            <person name="Cichocki N."/>
            <person name="Veneault-Fourrey C."/>
            <person name="LaButti K."/>
            <person name="Lindquist E.A."/>
            <person name="Lipzen A."/>
            <person name="Lundell T."/>
            <person name="Morin E."/>
            <person name="Murat C."/>
            <person name="Sun H."/>
            <person name="Tunlid A."/>
            <person name="Henrissat B."/>
            <person name="Grigoriev I.V."/>
            <person name="Hibbett D.S."/>
            <person name="Martin F."/>
            <person name="Nordberg H.P."/>
            <person name="Cantor M.N."/>
            <person name="Hua S.X."/>
        </authorList>
    </citation>
    <scope>NUCLEOTIDE SEQUENCE [LARGE SCALE GENOMIC DNA]</scope>
    <source>
        <strain evidence="11 12">441</strain>
    </source>
</reference>
<dbReference type="OrthoDB" id="3222at2759"/>
<keyword evidence="7 10" id="KW-0472">Membrane</keyword>
<keyword evidence="12" id="KW-1185">Reference proteome</keyword>
<dbReference type="InterPro" id="IPR000425">
    <property type="entry name" value="MIP"/>
</dbReference>
<dbReference type="EMBL" id="KN833737">
    <property type="protein sequence ID" value="KIK22637.1"/>
    <property type="molecule type" value="Genomic_DNA"/>
</dbReference>
<feature type="compositionally biased region" description="Basic and acidic residues" evidence="9">
    <location>
        <begin position="330"/>
        <end position="350"/>
    </location>
</feature>
<feature type="transmembrane region" description="Helical" evidence="10">
    <location>
        <begin position="213"/>
        <end position="237"/>
    </location>
</feature>
<dbReference type="HOGENOM" id="CLU_020019_6_1_1"/>
<gene>
    <name evidence="11" type="ORF">PISMIDRAFT_680053</name>
</gene>
<protein>
    <recommendedName>
        <fullName evidence="13">Aquaporin</fullName>
    </recommendedName>
</protein>
<organism evidence="11 12">
    <name type="scientific">Pisolithus microcarpus 441</name>
    <dbReference type="NCBI Taxonomy" id="765257"/>
    <lineage>
        <taxon>Eukaryota</taxon>
        <taxon>Fungi</taxon>
        <taxon>Dikarya</taxon>
        <taxon>Basidiomycota</taxon>
        <taxon>Agaricomycotina</taxon>
        <taxon>Agaricomycetes</taxon>
        <taxon>Agaricomycetidae</taxon>
        <taxon>Boletales</taxon>
        <taxon>Sclerodermatineae</taxon>
        <taxon>Pisolithaceae</taxon>
        <taxon>Pisolithus</taxon>
    </lineage>
</organism>
<feature type="region of interest" description="Disordered" evidence="9">
    <location>
        <begin position="326"/>
        <end position="350"/>
    </location>
</feature>
<feature type="transmembrane region" description="Helical" evidence="10">
    <location>
        <begin position="70"/>
        <end position="94"/>
    </location>
</feature>
<evidence type="ECO:0000256" key="3">
    <source>
        <dbReference type="ARBA" id="ARBA00022448"/>
    </source>
</evidence>
<dbReference type="GO" id="GO:0015250">
    <property type="term" value="F:water channel activity"/>
    <property type="evidence" value="ECO:0007669"/>
    <property type="project" value="TreeGrafter"/>
</dbReference>
<evidence type="ECO:0000313" key="12">
    <source>
        <dbReference type="Proteomes" id="UP000054018"/>
    </source>
</evidence>